<dbReference type="Proteomes" id="UP000008983">
    <property type="component" value="Unassembled WGS sequence"/>
</dbReference>
<keyword evidence="4" id="KW-0007">Acetylation</keyword>
<dbReference type="OrthoDB" id="286572at2759"/>
<feature type="domain" description="EF-hand" evidence="5">
    <location>
        <begin position="121"/>
        <end position="156"/>
    </location>
</feature>
<dbReference type="AlphaFoldDB" id="G0R2Y8"/>
<dbReference type="CDD" id="cd00051">
    <property type="entry name" value="EFh"/>
    <property type="match status" value="1"/>
</dbReference>
<proteinExistence type="predicted"/>
<dbReference type="GO" id="GO:0005509">
    <property type="term" value="F:calcium ion binding"/>
    <property type="evidence" value="ECO:0007669"/>
    <property type="project" value="InterPro"/>
</dbReference>
<dbReference type="GeneID" id="14904248"/>
<evidence type="ECO:0000256" key="3">
    <source>
        <dbReference type="ARBA" id="ARBA00022737"/>
    </source>
</evidence>
<dbReference type="SMART" id="SM00054">
    <property type="entry name" value="EFh"/>
    <property type="match status" value="4"/>
</dbReference>
<dbReference type="OMA" id="QDIDHEQ"/>
<accession>G0R2Y8</accession>
<dbReference type="PANTHER" id="PTHR23048:SF0">
    <property type="entry name" value="CALMODULIN LIKE 3"/>
    <property type="match status" value="1"/>
</dbReference>
<evidence type="ECO:0000259" key="5">
    <source>
        <dbReference type="PROSITE" id="PS50222"/>
    </source>
</evidence>
<dbReference type="GO" id="GO:0016460">
    <property type="term" value="C:myosin II complex"/>
    <property type="evidence" value="ECO:0007669"/>
    <property type="project" value="TreeGrafter"/>
</dbReference>
<dbReference type="EMBL" id="GL984283">
    <property type="protein sequence ID" value="EGR28172.1"/>
    <property type="molecule type" value="Genomic_DNA"/>
</dbReference>
<dbReference type="eggNOG" id="KOG0027">
    <property type="taxonomic scope" value="Eukaryota"/>
</dbReference>
<dbReference type="PROSITE" id="PS50222">
    <property type="entry name" value="EF_HAND_2"/>
    <property type="match status" value="4"/>
</dbReference>
<dbReference type="FunFam" id="1.10.238.10:FF:000001">
    <property type="entry name" value="Calmodulin 1"/>
    <property type="match status" value="1"/>
</dbReference>
<evidence type="ECO:0000256" key="2">
    <source>
        <dbReference type="ARBA" id="ARBA00022723"/>
    </source>
</evidence>
<dbReference type="STRING" id="857967.G0R2Y8"/>
<sequence>MEQKIDIQLTQEQIADYREKFTLFDKDGDGYIKISELGLLIRGSNQNPTDAEIQEYQQEIDQEGTGKLDFPEFLALMARKIKETDPEEELMEAFRIFDKNNSGIIESQHLRHLVRQLGEQLSEEETDQMIKEADPKNTGYIRYAEFVRFITTQYLD</sequence>
<reference evidence="6 7" key="1">
    <citation type="submission" date="2011-07" db="EMBL/GenBank/DDBJ databases">
        <authorList>
            <person name="Coyne R."/>
            <person name="Brami D."/>
            <person name="Johnson J."/>
            <person name="Hostetler J."/>
            <person name="Hannick L."/>
            <person name="Clark T."/>
            <person name="Cassidy-Hanley D."/>
            <person name="Inman J."/>
        </authorList>
    </citation>
    <scope>NUCLEOTIDE SEQUENCE [LARGE SCALE GENOMIC DNA]</scope>
    <source>
        <strain evidence="6 7">G5</strain>
    </source>
</reference>
<keyword evidence="2" id="KW-0479">Metal-binding</keyword>
<keyword evidence="7" id="KW-1185">Reference proteome</keyword>
<feature type="domain" description="EF-hand" evidence="5">
    <location>
        <begin position="48"/>
        <end position="83"/>
    </location>
</feature>
<dbReference type="InParanoid" id="G0R2Y8"/>
<dbReference type="InterPro" id="IPR011992">
    <property type="entry name" value="EF-hand-dom_pair"/>
</dbReference>
<dbReference type="SUPFAM" id="SSF47473">
    <property type="entry name" value="EF-hand"/>
    <property type="match status" value="1"/>
</dbReference>
<dbReference type="PANTHER" id="PTHR23048">
    <property type="entry name" value="MYOSIN LIGHT CHAIN 1, 3"/>
    <property type="match status" value="1"/>
</dbReference>
<dbReference type="InterPro" id="IPR002048">
    <property type="entry name" value="EF_hand_dom"/>
</dbReference>
<name>G0R2Y8_ICHMU</name>
<dbReference type="InterPro" id="IPR050230">
    <property type="entry name" value="CALM/Myosin/TropC-like"/>
</dbReference>
<evidence type="ECO:0000313" key="7">
    <source>
        <dbReference type="Proteomes" id="UP000008983"/>
    </source>
</evidence>
<keyword evidence="3" id="KW-0677">Repeat</keyword>
<organism evidence="6 7">
    <name type="scientific">Ichthyophthirius multifiliis</name>
    <name type="common">White spot disease agent</name>
    <name type="synonym">Ich</name>
    <dbReference type="NCBI Taxonomy" id="5932"/>
    <lineage>
        <taxon>Eukaryota</taxon>
        <taxon>Sar</taxon>
        <taxon>Alveolata</taxon>
        <taxon>Ciliophora</taxon>
        <taxon>Intramacronucleata</taxon>
        <taxon>Oligohymenophorea</taxon>
        <taxon>Hymenostomatida</taxon>
        <taxon>Ophryoglenina</taxon>
        <taxon>Ichthyophthirius</taxon>
    </lineage>
</organism>
<feature type="domain" description="EF-hand" evidence="5">
    <location>
        <begin position="12"/>
        <end position="47"/>
    </location>
</feature>
<protein>
    <recommendedName>
        <fullName evidence="1">Calmodulin</fullName>
    </recommendedName>
</protein>
<dbReference type="Gene3D" id="1.10.238.10">
    <property type="entry name" value="EF-hand"/>
    <property type="match status" value="2"/>
</dbReference>
<gene>
    <name evidence="6" type="ORF">IMG5_181770</name>
</gene>
<feature type="domain" description="EF-hand" evidence="5">
    <location>
        <begin position="85"/>
        <end position="120"/>
    </location>
</feature>
<evidence type="ECO:0000313" key="6">
    <source>
        <dbReference type="EMBL" id="EGR28172.1"/>
    </source>
</evidence>
<evidence type="ECO:0000256" key="4">
    <source>
        <dbReference type="ARBA" id="ARBA00022990"/>
    </source>
</evidence>
<evidence type="ECO:0000256" key="1">
    <source>
        <dbReference type="ARBA" id="ARBA00020786"/>
    </source>
</evidence>
<dbReference type="Pfam" id="PF13499">
    <property type="entry name" value="EF-hand_7"/>
    <property type="match status" value="2"/>
</dbReference>
<dbReference type="RefSeq" id="XP_004027517.1">
    <property type="nucleotide sequence ID" value="XM_004027468.1"/>
</dbReference>